<keyword evidence="5 6" id="KW-0472">Membrane</keyword>
<keyword evidence="4 6" id="KW-1133">Transmembrane helix</keyword>
<comment type="subcellular location">
    <subcellularLocation>
        <location evidence="1">Membrane</location>
        <topology evidence="1">Multi-pass membrane protein</topology>
    </subcellularLocation>
</comment>
<name>A0AAV0GXE8_9ROSI</name>
<dbReference type="EMBL" id="CAMGYJ010000002">
    <property type="protein sequence ID" value="CAI0377049.1"/>
    <property type="molecule type" value="Genomic_DNA"/>
</dbReference>
<evidence type="ECO:0000256" key="2">
    <source>
        <dbReference type="ARBA" id="ARBA00010199"/>
    </source>
</evidence>
<dbReference type="PANTHER" id="PTHR42893:SF48">
    <property type="entry name" value="PROTEIN DETOXIFICATION"/>
    <property type="match status" value="1"/>
</dbReference>
<dbReference type="NCBIfam" id="TIGR00797">
    <property type="entry name" value="matE"/>
    <property type="match status" value="1"/>
</dbReference>
<evidence type="ECO:0000313" key="8">
    <source>
        <dbReference type="Proteomes" id="UP001154282"/>
    </source>
</evidence>
<dbReference type="InterPro" id="IPR002528">
    <property type="entry name" value="MATE_fam"/>
</dbReference>
<evidence type="ECO:0000256" key="1">
    <source>
        <dbReference type="ARBA" id="ARBA00004141"/>
    </source>
</evidence>
<keyword evidence="8" id="KW-1185">Reference proteome</keyword>
<reference evidence="7" key="1">
    <citation type="submission" date="2022-08" db="EMBL/GenBank/DDBJ databases">
        <authorList>
            <person name="Gutierrez-Valencia J."/>
        </authorList>
    </citation>
    <scope>NUCLEOTIDE SEQUENCE</scope>
</reference>
<comment type="similarity">
    <text evidence="2 6">Belongs to the multi antimicrobial extrusion (MATE) (TC 2.A.66.1) family.</text>
</comment>
<dbReference type="InterPro" id="IPR044644">
    <property type="entry name" value="DinF-like"/>
</dbReference>
<feature type="transmembrane region" description="Helical" evidence="6">
    <location>
        <begin position="438"/>
        <end position="470"/>
    </location>
</feature>
<protein>
    <recommendedName>
        <fullName evidence="6">Protein DETOXIFICATION</fullName>
    </recommendedName>
    <alternativeName>
        <fullName evidence="6">Multidrug and toxic compound extrusion protein</fullName>
    </alternativeName>
</protein>
<evidence type="ECO:0000256" key="6">
    <source>
        <dbReference type="RuleBase" id="RU004914"/>
    </source>
</evidence>
<evidence type="ECO:0000313" key="7">
    <source>
        <dbReference type="EMBL" id="CAI0377049.1"/>
    </source>
</evidence>
<feature type="transmembrane region" description="Helical" evidence="6">
    <location>
        <begin position="405"/>
        <end position="426"/>
    </location>
</feature>
<feature type="transmembrane region" description="Helical" evidence="6">
    <location>
        <begin position="328"/>
        <end position="351"/>
    </location>
</feature>
<dbReference type="PANTHER" id="PTHR42893">
    <property type="entry name" value="PROTEIN DETOXIFICATION 44, CHLOROPLASTIC-RELATED"/>
    <property type="match status" value="1"/>
</dbReference>
<feature type="transmembrane region" description="Helical" evidence="6">
    <location>
        <begin position="295"/>
        <end position="316"/>
    </location>
</feature>
<proteinExistence type="inferred from homology"/>
<dbReference type="Pfam" id="PF01554">
    <property type="entry name" value="MatE"/>
    <property type="match status" value="2"/>
</dbReference>
<comment type="caution">
    <text evidence="6">Lacks conserved residue(s) required for the propagation of feature annotation.</text>
</comment>
<feature type="transmembrane region" description="Helical" evidence="6">
    <location>
        <begin position="199"/>
        <end position="217"/>
    </location>
</feature>
<feature type="transmembrane region" description="Helical" evidence="6">
    <location>
        <begin position="223"/>
        <end position="245"/>
    </location>
</feature>
<evidence type="ECO:0000256" key="3">
    <source>
        <dbReference type="ARBA" id="ARBA00022692"/>
    </source>
</evidence>
<feature type="transmembrane region" description="Helical" evidence="6">
    <location>
        <begin position="252"/>
        <end position="272"/>
    </location>
</feature>
<gene>
    <name evidence="7" type="ORF">LITE_LOCUS1300</name>
</gene>
<evidence type="ECO:0000256" key="4">
    <source>
        <dbReference type="ARBA" id="ARBA00022989"/>
    </source>
</evidence>
<feature type="transmembrane region" description="Helical" evidence="6">
    <location>
        <begin position="371"/>
        <end position="393"/>
    </location>
</feature>
<dbReference type="Proteomes" id="UP001154282">
    <property type="component" value="Unassembled WGS sequence"/>
</dbReference>
<feature type="transmembrane region" description="Helical" evidence="6">
    <location>
        <begin position="153"/>
        <end position="178"/>
    </location>
</feature>
<organism evidence="7 8">
    <name type="scientific">Linum tenue</name>
    <dbReference type="NCBI Taxonomy" id="586396"/>
    <lineage>
        <taxon>Eukaryota</taxon>
        <taxon>Viridiplantae</taxon>
        <taxon>Streptophyta</taxon>
        <taxon>Embryophyta</taxon>
        <taxon>Tracheophyta</taxon>
        <taxon>Spermatophyta</taxon>
        <taxon>Magnoliopsida</taxon>
        <taxon>eudicotyledons</taxon>
        <taxon>Gunneridae</taxon>
        <taxon>Pentapetalae</taxon>
        <taxon>rosids</taxon>
        <taxon>fabids</taxon>
        <taxon>Malpighiales</taxon>
        <taxon>Linaceae</taxon>
        <taxon>Linum</taxon>
    </lineage>
</organism>
<sequence length="499" mass="53404">MPPFIFFHRARETFAADALGLEILEIAIPAALALAADPIASLVDTAFIGHIGPIELAAVGVAIAVFNQVSKIAIFPIVSVTTSLVAEEDAIATLSSDERESIELLDTSPTSVKETDELLPKHGASLDFTPSSASSFKKGQFEKRHIPSATSALVVSCVLGLVQTMCLTIFAEPVLMYMGVHKDSPMLMPARRYLVLRSLGAPAVLFTLAMQGVFRGIKNTRTPLFATVVGDATNIVLDPIFIFLFRLNVSGAAIAHVISQYVMSLLLLWKLVQQVDILPPTVGDLQLGRFLKSGFLLLMRVIAATIVVTLAASLATRTGPTAMAAFQVCLQIWLATSLLADGLAVAGQAIIASAFAKEDLDRAVDTSARVLQYAVVLGVALAVILYPGLYYGGILFTKDEDVLRLIRLGVPFVAISQPVNVLAFVFDGVNFGASDFAFSAYSMIFVSFISIFCLSMLTVGQGFIGIWVALTSFMTMRTLAGYIRIGAGVGPWKFLRTNA</sequence>
<keyword evidence="3 6" id="KW-0812">Transmembrane</keyword>
<accession>A0AAV0GXE8</accession>
<dbReference type="CDD" id="cd13136">
    <property type="entry name" value="MATE_DinF_like"/>
    <property type="match status" value="1"/>
</dbReference>
<evidence type="ECO:0000256" key="5">
    <source>
        <dbReference type="ARBA" id="ARBA00023136"/>
    </source>
</evidence>
<comment type="caution">
    <text evidence="7">The sequence shown here is derived from an EMBL/GenBank/DDBJ whole genome shotgun (WGS) entry which is preliminary data.</text>
</comment>
<dbReference type="GO" id="GO:0016020">
    <property type="term" value="C:membrane"/>
    <property type="evidence" value="ECO:0007669"/>
    <property type="project" value="UniProtKB-SubCell"/>
</dbReference>
<dbReference type="GO" id="GO:0042910">
    <property type="term" value="F:xenobiotic transmembrane transporter activity"/>
    <property type="evidence" value="ECO:0007669"/>
    <property type="project" value="InterPro"/>
</dbReference>
<dbReference type="AlphaFoldDB" id="A0AAV0GXE8"/>
<dbReference type="GO" id="GO:0015297">
    <property type="term" value="F:antiporter activity"/>
    <property type="evidence" value="ECO:0007669"/>
    <property type="project" value="InterPro"/>
</dbReference>